<keyword evidence="2" id="KW-0032">Aminotransferase</keyword>
<keyword evidence="3" id="KW-1185">Reference proteome</keyword>
<reference evidence="2 3" key="1">
    <citation type="submission" date="2022-10" db="EMBL/GenBank/DDBJ databases">
        <title>Defluviimonas sp. nov., isolated from ocean surface sediments.</title>
        <authorList>
            <person name="He W."/>
            <person name="Wang L."/>
            <person name="Zhang D.-F."/>
        </authorList>
    </citation>
    <scope>NUCLEOTIDE SEQUENCE [LARGE SCALE GENOMIC DNA]</scope>
    <source>
        <strain evidence="2 3">WL0024</strain>
    </source>
</reference>
<name>A0ABT2X1G3_9RHOB</name>
<proteinExistence type="predicted"/>
<evidence type="ECO:0000259" key="1">
    <source>
        <dbReference type="Pfam" id="PF00155"/>
    </source>
</evidence>
<gene>
    <name evidence="2" type="ORF">OEZ60_07170</name>
</gene>
<evidence type="ECO:0000313" key="2">
    <source>
        <dbReference type="EMBL" id="MCU9847786.1"/>
    </source>
</evidence>
<dbReference type="RefSeq" id="WP_263334590.1">
    <property type="nucleotide sequence ID" value="NZ_JAOVQO010000005.1"/>
</dbReference>
<organism evidence="2 3">
    <name type="scientific">Albidovulum salinarum</name>
    <dbReference type="NCBI Taxonomy" id="2984153"/>
    <lineage>
        <taxon>Bacteria</taxon>
        <taxon>Pseudomonadati</taxon>
        <taxon>Pseudomonadota</taxon>
        <taxon>Alphaproteobacteria</taxon>
        <taxon>Rhodobacterales</taxon>
        <taxon>Paracoccaceae</taxon>
        <taxon>Albidovulum</taxon>
    </lineage>
</organism>
<dbReference type="Gene3D" id="3.40.640.10">
    <property type="entry name" value="Type I PLP-dependent aspartate aminotransferase-like (Major domain)"/>
    <property type="match status" value="1"/>
</dbReference>
<dbReference type="InterPro" id="IPR004839">
    <property type="entry name" value="Aminotransferase_I/II_large"/>
</dbReference>
<feature type="domain" description="Aminotransferase class I/classII large" evidence="1">
    <location>
        <begin position="84"/>
        <end position="255"/>
    </location>
</feature>
<dbReference type="EMBL" id="JAOVQO010000005">
    <property type="protein sequence ID" value="MCU9847786.1"/>
    <property type="molecule type" value="Genomic_DNA"/>
</dbReference>
<sequence length="421" mass="43405">MTSDRFGNEVDPGVGYARGRLLASSTDEVRRLRRAGQIAAEFAAREGMEKVAICTGNLRFFPATAADLTELCEEWIGPGLYGEDLRQAAISHMGGDGSEAVSVVNRTSAGIVAAILALSGGRPVLSLVPGGDRSHASVSRGARLAGVPVVEMHDLPELKRMLAAHLPKLLIVTTVTSELAVLPDELTAVAVKTARAAGCKVFLDEAYGARFRPVIHGGAPSLSFGADLVVTNSDKAGLTGPRAGVLCGVADTLVPVIARASELGMEARAPIAVGAMRSLQGFTPEMLLEEARDGLDLSEALEAALGGGIILRSALGPKIDEQDLFARVLELAGAERSARVPAEVAAAVGMLMLRDRGIVTVNTHGQPGGRVSIRLKPTTGAVARAGGAAAVAGCLAGAMDAVAAHLEDEAWFSALLFGEGK</sequence>
<dbReference type="GO" id="GO:0008483">
    <property type="term" value="F:transaminase activity"/>
    <property type="evidence" value="ECO:0007669"/>
    <property type="project" value="UniProtKB-KW"/>
</dbReference>
<evidence type="ECO:0000313" key="3">
    <source>
        <dbReference type="Proteomes" id="UP001209535"/>
    </source>
</evidence>
<dbReference type="Gene3D" id="3.90.1150.70">
    <property type="match status" value="1"/>
</dbReference>
<protein>
    <submittedName>
        <fullName evidence="2">Aminotransferase class I/II-fold pyridoxal phosphate-dependent enzyme</fullName>
    </submittedName>
</protein>
<dbReference type="SUPFAM" id="SSF53383">
    <property type="entry name" value="PLP-dependent transferases"/>
    <property type="match status" value="1"/>
</dbReference>
<keyword evidence="2" id="KW-0808">Transferase</keyword>
<dbReference type="InterPro" id="IPR015421">
    <property type="entry name" value="PyrdxlP-dep_Trfase_major"/>
</dbReference>
<dbReference type="Proteomes" id="UP001209535">
    <property type="component" value="Unassembled WGS sequence"/>
</dbReference>
<dbReference type="Pfam" id="PF00155">
    <property type="entry name" value="Aminotran_1_2"/>
    <property type="match status" value="1"/>
</dbReference>
<accession>A0ABT2X1G3</accession>
<dbReference type="InterPro" id="IPR015424">
    <property type="entry name" value="PyrdxlP-dep_Trfase"/>
</dbReference>
<comment type="caution">
    <text evidence="2">The sequence shown here is derived from an EMBL/GenBank/DDBJ whole genome shotgun (WGS) entry which is preliminary data.</text>
</comment>